<feature type="transmembrane region" description="Helical" evidence="1">
    <location>
        <begin position="44"/>
        <end position="61"/>
    </location>
</feature>
<dbReference type="AlphaFoldDB" id="E0IAT1"/>
<proteinExistence type="predicted"/>
<sequence>MRWIPAARSRHWFVATYISAIVMAVLLNLIRFELLEQKLTLTHALRFTLLALALTVIPGLLGWFGARLFWLFAMLGNAVGLALMAQASRAMTGWEDLTSLLMFLFAVIGGYAVGLVAELIQWVVRAARK</sequence>
<keyword evidence="3" id="KW-1185">Reference proteome</keyword>
<dbReference type="EMBL" id="AEDD01000007">
    <property type="protein sequence ID" value="EFM10485.1"/>
    <property type="molecule type" value="Genomic_DNA"/>
</dbReference>
<name>E0IAT1_9BACL</name>
<keyword evidence="1" id="KW-0472">Membrane</keyword>
<feature type="transmembrane region" description="Helical" evidence="1">
    <location>
        <begin position="100"/>
        <end position="124"/>
    </location>
</feature>
<keyword evidence="1" id="KW-0812">Transmembrane</keyword>
<protein>
    <submittedName>
        <fullName evidence="2">Uncharacterized protein</fullName>
    </submittedName>
</protein>
<dbReference type="Proteomes" id="UP000005387">
    <property type="component" value="Unassembled WGS sequence"/>
</dbReference>
<feature type="transmembrane region" description="Helical" evidence="1">
    <location>
        <begin position="12"/>
        <end position="32"/>
    </location>
</feature>
<dbReference type="OrthoDB" id="2665917at2"/>
<dbReference type="eggNOG" id="ENOG503447M">
    <property type="taxonomic scope" value="Bacteria"/>
</dbReference>
<dbReference type="RefSeq" id="WP_006038909.1">
    <property type="nucleotide sequence ID" value="NZ_AEDD01000007.1"/>
</dbReference>
<accession>E0IAT1</accession>
<gene>
    <name evidence="2" type="ORF">PaecuDRAFT_2921</name>
</gene>
<evidence type="ECO:0000256" key="1">
    <source>
        <dbReference type="SAM" id="Phobius"/>
    </source>
</evidence>
<evidence type="ECO:0000313" key="2">
    <source>
        <dbReference type="EMBL" id="EFM10485.1"/>
    </source>
</evidence>
<evidence type="ECO:0000313" key="3">
    <source>
        <dbReference type="Proteomes" id="UP000005387"/>
    </source>
</evidence>
<feature type="transmembrane region" description="Helical" evidence="1">
    <location>
        <begin position="68"/>
        <end position="88"/>
    </location>
</feature>
<reference evidence="2 3" key="1">
    <citation type="submission" date="2010-07" db="EMBL/GenBank/DDBJ databases">
        <title>The draft genome of Paenibacillus curdlanolyticus YK9.</title>
        <authorList>
            <consortium name="US DOE Joint Genome Institute (JGI-PGF)"/>
            <person name="Lucas S."/>
            <person name="Copeland A."/>
            <person name="Lapidus A."/>
            <person name="Cheng J.-F."/>
            <person name="Bruce D."/>
            <person name="Goodwin L."/>
            <person name="Pitluck S."/>
            <person name="Land M.L."/>
            <person name="Hauser L."/>
            <person name="Chang Y.-J."/>
            <person name="Jeffries C."/>
            <person name="Anderson I.J."/>
            <person name="Johnson E."/>
            <person name="Loganathan U."/>
            <person name="Mulhopadhyay B."/>
            <person name="Kyrpides N."/>
            <person name="Woyke T.J."/>
        </authorList>
    </citation>
    <scope>NUCLEOTIDE SEQUENCE [LARGE SCALE GENOMIC DNA]</scope>
    <source>
        <strain evidence="2 3">YK9</strain>
    </source>
</reference>
<organism evidence="2 3">
    <name type="scientific">Paenibacillus curdlanolyticus YK9</name>
    <dbReference type="NCBI Taxonomy" id="717606"/>
    <lineage>
        <taxon>Bacteria</taxon>
        <taxon>Bacillati</taxon>
        <taxon>Bacillota</taxon>
        <taxon>Bacilli</taxon>
        <taxon>Bacillales</taxon>
        <taxon>Paenibacillaceae</taxon>
        <taxon>Paenibacillus</taxon>
    </lineage>
</organism>
<keyword evidence="1" id="KW-1133">Transmembrane helix</keyword>